<proteinExistence type="predicted"/>
<sequence length="310" mass="35037">MGKKVFVDLSHPFFGDMPLWPYFSKPEIAPMHSMAKAGVLTQSIKCTMHTGTHCDAPRHVMERMFDGSRALYTHELPVDAYCGDAVCLDVRVDRWKLIMPEDLEAAVERAGMKPEDLEGMVVCLNTGMHRKFDDSKDYYHYSLGTGIDAGKWFVKHKVKVVALDQQALDHPLHTSMGNNGTCMNLPGYSGRTIVEEFIDEFGEEAYAEFDRETYIKVHGKEKYDEKFGELEATGNCGTWEPCHKYLLGNGIVGVENLGGDLDKVKGKKFRFFALPIRWHMGDGSMVRCVAEIDEDEVLEAEPRVYKYGAM</sequence>
<dbReference type="GO" id="GO:0019441">
    <property type="term" value="P:L-tryptophan catabolic process to kynurenine"/>
    <property type="evidence" value="ECO:0007669"/>
    <property type="project" value="InterPro"/>
</dbReference>
<protein>
    <submittedName>
        <fullName evidence="1">Kynurenine formamidase</fullName>
    </submittedName>
</protein>
<dbReference type="OrthoDB" id="9777007at2"/>
<dbReference type="PANTHER" id="PTHR31118">
    <property type="entry name" value="CYCLASE-LIKE PROTEIN 2"/>
    <property type="match status" value="1"/>
</dbReference>
<dbReference type="InterPro" id="IPR037175">
    <property type="entry name" value="KFase_sf"/>
</dbReference>
<dbReference type="GO" id="GO:0004061">
    <property type="term" value="F:arylformamidase activity"/>
    <property type="evidence" value="ECO:0007669"/>
    <property type="project" value="InterPro"/>
</dbReference>
<dbReference type="STRING" id="655353.SAMN04488056_11662"/>
<keyword evidence="2" id="KW-1185">Reference proteome</keyword>
<dbReference type="AlphaFoldDB" id="A0A1I5LB11"/>
<dbReference type="Pfam" id="PF04199">
    <property type="entry name" value="Cyclase"/>
    <property type="match status" value="1"/>
</dbReference>
<accession>A0A1I5LB11</accession>
<dbReference type="RefSeq" id="WP_090075283.1">
    <property type="nucleotide sequence ID" value="NZ_FOVR01000016.1"/>
</dbReference>
<dbReference type="Proteomes" id="UP000199236">
    <property type="component" value="Unassembled WGS sequence"/>
</dbReference>
<dbReference type="InterPro" id="IPR007325">
    <property type="entry name" value="KFase/CYL"/>
</dbReference>
<name>A0A1I5LB11_9HYPH</name>
<gene>
    <name evidence="1" type="ORF">SAMN04488056_11662</name>
</gene>
<dbReference type="PANTHER" id="PTHR31118:SF32">
    <property type="entry name" value="KYNURENINE FORMAMIDASE"/>
    <property type="match status" value="1"/>
</dbReference>
<dbReference type="SUPFAM" id="SSF102198">
    <property type="entry name" value="Putative cyclase"/>
    <property type="match status" value="1"/>
</dbReference>
<reference evidence="1 2" key="1">
    <citation type="submission" date="2016-10" db="EMBL/GenBank/DDBJ databases">
        <authorList>
            <person name="de Groot N.N."/>
        </authorList>
    </citation>
    <scope>NUCLEOTIDE SEQUENCE [LARGE SCALE GENOMIC DNA]</scope>
    <source>
        <strain evidence="1 2">CGMCC 1.9157</strain>
    </source>
</reference>
<dbReference type="EMBL" id="FOVR01000016">
    <property type="protein sequence ID" value="SFO94415.1"/>
    <property type="molecule type" value="Genomic_DNA"/>
</dbReference>
<organism evidence="1 2">
    <name type="scientific">Cohaesibacter marisflavi</name>
    <dbReference type="NCBI Taxonomy" id="655353"/>
    <lineage>
        <taxon>Bacteria</taxon>
        <taxon>Pseudomonadati</taxon>
        <taxon>Pseudomonadota</taxon>
        <taxon>Alphaproteobacteria</taxon>
        <taxon>Hyphomicrobiales</taxon>
        <taxon>Cohaesibacteraceae</taxon>
    </lineage>
</organism>
<evidence type="ECO:0000313" key="1">
    <source>
        <dbReference type="EMBL" id="SFO94415.1"/>
    </source>
</evidence>
<evidence type="ECO:0000313" key="2">
    <source>
        <dbReference type="Proteomes" id="UP000199236"/>
    </source>
</evidence>
<dbReference type="Gene3D" id="3.50.30.50">
    <property type="entry name" value="Putative cyclase"/>
    <property type="match status" value="1"/>
</dbReference>